<dbReference type="Proteomes" id="UP000324222">
    <property type="component" value="Unassembled WGS sequence"/>
</dbReference>
<dbReference type="AlphaFoldDB" id="A0A5B7E4Q4"/>
<evidence type="ECO:0000313" key="2">
    <source>
        <dbReference type="Proteomes" id="UP000324222"/>
    </source>
</evidence>
<comment type="caution">
    <text evidence="1">The sequence shown here is derived from an EMBL/GenBank/DDBJ whole genome shotgun (WGS) entry which is preliminary data.</text>
</comment>
<accession>A0A5B7E4Q4</accession>
<reference evidence="1 2" key="1">
    <citation type="submission" date="2019-05" db="EMBL/GenBank/DDBJ databases">
        <title>Another draft genome of Portunus trituberculatus and its Hox gene families provides insights of decapod evolution.</title>
        <authorList>
            <person name="Jeong J.-H."/>
            <person name="Song I."/>
            <person name="Kim S."/>
            <person name="Choi T."/>
            <person name="Kim D."/>
            <person name="Ryu S."/>
            <person name="Kim W."/>
        </authorList>
    </citation>
    <scope>NUCLEOTIDE SEQUENCE [LARGE SCALE GENOMIC DNA]</scope>
    <source>
        <tissue evidence="1">Muscle</tissue>
    </source>
</reference>
<protein>
    <submittedName>
        <fullName evidence="1">Uncharacterized protein</fullName>
    </submittedName>
</protein>
<evidence type="ECO:0000313" key="1">
    <source>
        <dbReference type="EMBL" id="MPC28156.1"/>
    </source>
</evidence>
<sequence length="156" mass="17135">MTICLLVKEASTAACSAPLAPAAAVLRAFRPRPPITSPTGVPPEPAEWMLEVRWRRLVGGMSSAGKTVGSLFPALADSQRYIASTNSSHDSRPSLSTSESALSVVVYKTYRQGVQQGQPQQEPLQYQELEMNQQNYHKESIAHPQSHYTELSVRQL</sequence>
<proteinExistence type="predicted"/>
<name>A0A5B7E4Q4_PORTR</name>
<dbReference type="EMBL" id="VSRR010001865">
    <property type="protein sequence ID" value="MPC28156.1"/>
    <property type="molecule type" value="Genomic_DNA"/>
</dbReference>
<gene>
    <name evidence="1" type="ORF">E2C01_021350</name>
</gene>
<organism evidence="1 2">
    <name type="scientific">Portunus trituberculatus</name>
    <name type="common">Swimming crab</name>
    <name type="synonym">Neptunus trituberculatus</name>
    <dbReference type="NCBI Taxonomy" id="210409"/>
    <lineage>
        <taxon>Eukaryota</taxon>
        <taxon>Metazoa</taxon>
        <taxon>Ecdysozoa</taxon>
        <taxon>Arthropoda</taxon>
        <taxon>Crustacea</taxon>
        <taxon>Multicrustacea</taxon>
        <taxon>Malacostraca</taxon>
        <taxon>Eumalacostraca</taxon>
        <taxon>Eucarida</taxon>
        <taxon>Decapoda</taxon>
        <taxon>Pleocyemata</taxon>
        <taxon>Brachyura</taxon>
        <taxon>Eubrachyura</taxon>
        <taxon>Portunoidea</taxon>
        <taxon>Portunidae</taxon>
        <taxon>Portuninae</taxon>
        <taxon>Portunus</taxon>
    </lineage>
</organism>
<keyword evidence="2" id="KW-1185">Reference proteome</keyword>